<feature type="transmembrane region" description="Helical" evidence="1">
    <location>
        <begin position="169"/>
        <end position="189"/>
    </location>
</feature>
<reference evidence="2 3" key="2">
    <citation type="journal article" date="2011" name="Stand. Genomic Sci.">
        <title>Complete genome sequence of Tsukamurella paurometabola type strain (no. 33).</title>
        <authorList>
            <person name="Munk A.C."/>
            <person name="Lapidus A."/>
            <person name="Lucas S."/>
            <person name="Nolan M."/>
            <person name="Tice H."/>
            <person name="Cheng J.F."/>
            <person name="Del Rio T.G."/>
            <person name="Goodwin L."/>
            <person name="Pitluck S."/>
            <person name="Liolios K."/>
            <person name="Huntemann M."/>
            <person name="Ivanova N."/>
            <person name="Mavromatis K."/>
            <person name="Mikhailova N."/>
            <person name="Pati A."/>
            <person name="Chen A."/>
            <person name="Palaniappan K."/>
            <person name="Tapia R."/>
            <person name="Han C."/>
            <person name="Land M."/>
            <person name="Hauser L."/>
            <person name="Chang Y.J."/>
            <person name="Jeffries C.D."/>
            <person name="Brettin T."/>
            <person name="Yasawong M."/>
            <person name="Brambilla E.M."/>
            <person name="Rohde M."/>
            <person name="Sikorski J."/>
            <person name="Goker M."/>
            <person name="Detter J.C."/>
            <person name="Woyke T."/>
            <person name="Bristow J."/>
            <person name="Eisen J.A."/>
            <person name="Markowitz V."/>
            <person name="Hugenholtz P."/>
            <person name="Kyrpides N.C."/>
            <person name="Klenk H.P."/>
        </authorList>
    </citation>
    <scope>NUCLEOTIDE SEQUENCE [LARGE SCALE GENOMIC DNA]</scope>
    <source>
        <strain evidence="3">ATCC 8368 / DSM 20162 / CCUG 35730 / CIP 100753 / JCM 10117 / KCTC 9821 / NBRC 16120 / NCIMB 702349 / NCTC 13040</strain>
    </source>
</reference>
<organism evidence="2 3">
    <name type="scientific">Tsukamurella paurometabola (strain ATCC 8368 / DSM 20162 / CCUG 35730 / CIP 100753 / JCM 10117 / KCTC 9821 / NBRC 16120 / NCIMB 702349 / NCTC 13040)</name>
    <name type="common">Corynebacterium paurometabolum</name>
    <dbReference type="NCBI Taxonomy" id="521096"/>
    <lineage>
        <taxon>Bacteria</taxon>
        <taxon>Bacillati</taxon>
        <taxon>Actinomycetota</taxon>
        <taxon>Actinomycetes</taxon>
        <taxon>Mycobacteriales</taxon>
        <taxon>Tsukamurellaceae</taxon>
        <taxon>Tsukamurella</taxon>
    </lineage>
</organism>
<protein>
    <recommendedName>
        <fullName evidence="4">DUF998 domain-containing protein</fullName>
    </recommendedName>
</protein>
<name>D5UQX7_TSUPD</name>
<dbReference type="eggNOG" id="COG3371">
    <property type="taxonomic scope" value="Bacteria"/>
</dbReference>
<sequence>MRCCASPDTQCFVPLTISRLPSLRPHTEVGRRRTVLAGALLAASVLYFLAELVVAARWPQPYSWTQNMISDLGVPECLGDMSRFGDMAVADRYICSPWYPLMNAAFVVVGALGVAAAVALLPRIPRPWDRIVLVLATVNGIALACVGLFPGSAGEFPGGSRVRIVVHPIAAYLEHVTGMALMAIAVMLLLRRRRSLAGVTAVLFAVSGLAALVILWGNPIGPGGTERAAIDPFLWWRVFVGAALLLVAFRYDGTPGRGREVREKRSRALQEGPRS</sequence>
<feature type="transmembrane region" description="Helical" evidence="1">
    <location>
        <begin position="196"/>
        <end position="217"/>
    </location>
</feature>
<dbReference type="InterPro" id="IPR009339">
    <property type="entry name" value="DUF998"/>
</dbReference>
<proteinExistence type="predicted"/>
<dbReference type="STRING" id="521096.Tpau_2360"/>
<evidence type="ECO:0000313" key="3">
    <source>
        <dbReference type="Proteomes" id="UP000001213"/>
    </source>
</evidence>
<dbReference type="KEGG" id="tpr:Tpau_2360"/>
<dbReference type="AlphaFoldDB" id="D5UQX7"/>
<keyword evidence="1" id="KW-0812">Transmembrane</keyword>
<dbReference type="HOGENOM" id="CLU_080422_3_0_11"/>
<evidence type="ECO:0000313" key="2">
    <source>
        <dbReference type="EMBL" id="ADG78966.1"/>
    </source>
</evidence>
<keyword evidence="1" id="KW-1133">Transmembrane helix</keyword>
<evidence type="ECO:0008006" key="4">
    <source>
        <dbReference type="Google" id="ProtNLM"/>
    </source>
</evidence>
<accession>D5UQX7</accession>
<keyword evidence="1" id="KW-0472">Membrane</keyword>
<keyword evidence="3" id="KW-1185">Reference proteome</keyword>
<reference evidence="3" key="1">
    <citation type="submission" date="2010-03" db="EMBL/GenBank/DDBJ databases">
        <title>The complete chromosome of Tsukamurella paurometabola DSM 20162.</title>
        <authorList>
            <consortium name="US DOE Joint Genome Institute (JGI-PGF)"/>
            <person name="Lucas S."/>
            <person name="Copeland A."/>
            <person name="Lapidus A."/>
            <person name="Glavina del Rio T."/>
            <person name="Dalin E."/>
            <person name="Tice H."/>
            <person name="Bruce D."/>
            <person name="Goodwin L."/>
            <person name="Pitluck S."/>
            <person name="Kyrpides N."/>
            <person name="Mavromatis K."/>
            <person name="Ivanova N."/>
            <person name="Mikhailova N."/>
            <person name="Munk A.C."/>
            <person name="Brettin T."/>
            <person name="Detter J.C."/>
            <person name="Tapia R."/>
            <person name="Han C."/>
            <person name="Larimer F."/>
            <person name="Land M."/>
            <person name="Hauser L."/>
            <person name="Markowitz V."/>
            <person name="Cheng J.-F."/>
            <person name="Hugenholtz P."/>
            <person name="Woyke T."/>
            <person name="Wu D."/>
            <person name="Jando M."/>
            <person name="Brambilla E."/>
            <person name="Klenk H.-P."/>
            <person name="Eisen J.A."/>
        </authorList>
    </citation>
    <scope>NUCLEOTIDE SEQUENCE [LARGE SCALE GENOMIC DNA]</scope>
    <source>
        <strain evidence="3">ATCC 8368 / DSM 20162 / CCUG 35730 / CIP 100753 / JCM 10117 / KCTC 9821 / NBRC 16120 / NCIMB 702349 / NCTC 13040</strain>
    </source>
</reference>
<dbReference type="Proteomes" id="UP000001213">
    <property type="component" value="Chromosome"/>
</dbReference>
<feature type="transmembrane region" description="Helical" evidence="1">
    <location>
        <begin position="98"/>
        <end position="119"/>
    </location>
</feature>
<dbReference type="Pfam" id="PF06197">
    <property type="entry name" value="DUF998"/>
    <property type="match status" value="1"/>
</dbReference>
<feature type="transmembrane region" description="Helical" evidence="1">
    <location>
        <begin position="233"/>
        <end position="251"/>
    </location>
</feature>
<feature type="transmembrane region" description="Helical" evidence="1">
    <location>
        <begin position="131"/>
        <end position="149"/>
    </location>
</feature>
<dbReference type="EMBL" id="CP001966">
    <property type="protein sequence ID" value="ADG78966.1"/>
    <property type="molecule type" value="Genomic_DNA"/>
</dbReference>
<gene>
    <name evidence="2" type="ordered locus">Tpau_2360</name>
</gene>
<feature type="transmembrane region" description="Helical" evidence="1">
    <location>
        <begin position="34"/>
        <end position="58"/>
    </location>
</feature>
<evidence type="ECO:0000256" key="1">
    <source>
        <dbReference type="SAM" id="Phobius"/>
    </source>
</evidence>